<feature type="region of interest" description="Disordered" evidence="1">
    <location>
        <begin position="239"/>
        <end position="263"/>
    </location>
</feature>
<dbReference type="EMBL" id="VULQ01000009">
    <property type="protein sequence ID" value="MSS78282.1"/>
    <property type="molecule type" value="Genomic_DNA"/>
</dbReference>
<dbReference type="RefSeq" id="WP_154541235.1">
    <property type="nucleotide sequence ID" value="NZ_JAXDSU010000067.1"/>
</dbReference>
<dbReference type="AlphaFoldDB" id="A0A6N7VTU1"/>
<reference evidence="2 3" key="1">
    <citation type="submission" date="2019-08" db="EMBL/GenBank/DDBJ databases">
        <title>In-depth cultivation of the pig gut microbiome towards novel bacterial diversity and tailored functional studies.</title>
        <authorList>
            <person name="Wylensek D."/>
            <person name="Hitch T.C.A."/>
            <person name="Clavel T."/>
        </authorList>
    </citation>
    <scope>NUCLEOTIDE SEQUENCE [LARGE SCALE GENOMIC DNA]</scope>
    <source>
        <strain evidence="2 3">WCA-380-WT-2B</strain>
    </source>
</reference>
<evidence type="ECO:0000256" key="1">
    <source>
        <dbReference type="SAM" id="MobiDB-lite"/>
    </source>
</evidence>
<sequence length="263" mass="31282">MNKVLEVKNKIKEITDKNQISTIFKDKKTSVDLLIDYKSGEYSGLRISKELEGESIEIDTKYSWIINNDKPSDWVELDQNSKNAIDAYAISHFDYDDIDEDDFKNLNKYLEKDLSNEYKENSKKILKKIKSELEIIRDGNYPNDLIKLFTNKFEKIKKNNGYNLKYIDDSIYIKINTKKENIKVKNNYSYEKKIDINNLVKGFDISKIEEYLEQKRKKKEYNDKMMDFDDSFDMSSIHVSRSTMSSDKRDIDLDRKERTKNKK</sequence>
<feature type="compositionally biased region" description="Basic and acidic residues" evidence="1">
    <location>
        <begin position="246"/>
        <end position="257"/>
    </location>
</feature>
<organism evidence="2 3">
    <name type="scientific">Anaerococcus porci</name>
    <dbReference type="NCBI Taxonomy" id="2652269"/>
    <lineage>
        <taxon>Bacteria</taxon>
        <taxon>Bacillati</taxon>
        <taxon>Bacillota</taxon>
        <taxon>Tissierellia</taxon>
        <taxon>Tissierellales</taxon>
        <taxon>Peptoniphilaceae</taxon>
        <taxon>Anaerococcus</taxon>
    </lineage>
</organism>
<keyword evidence="3" id="KW-1185">Reference proteome</keyword>
<gene>
    <name evidence="2" type="ORF">FYJ26_07700</name>
</gene>
<name>A0A6N7VTU1_9FIRM</name>
<protein>
    <submittedName>
        <fullName evidence="2">Uncharacterized protein</fullName>
    </submittedName>
</protein>
<evidence type="ECO:0000313" key="2">
    <source>
        <dbReference type="EMBL" id="MSS78282.1"/>
    </source>
</evidence>
<accession>A0A6N7VTU1</accession>
<evidence type="ECO:0000313" key="3">
    <source>
        <dbReference type="Proteomes" id="UP000441925"/>
    </source>
</evidence>
<proteinExistence type="predicted"/>
<comment type="caution">
    <text evidence="2">The sequence shown here is derived from an EMBL/GenBank/DDBJ whole genome shotgun (WGS) entry which is preliminary data.</text>
</comment>
<dbReference type="Proteomes" id="UP000441925">
    <property type="component" value="Unassembled WGS sequence"/>
</dbReference>